<name>A0A327ZBP8_9ACTN</name>
<dbReference type="RefSeq" id="WP_111650765.1">
    <property type="nucleotide sequence ID" value="NZ_JACHWI010000006.1"/>
</dbReference>
<sequence>MAGRPVFVVHGISNRDPSVLEERVAALREAALGRWDLHPTFWGDLGAAHLGVDLVMPPSARGGPVVRDSAEGLAVVLEAVDDQEAREAIAEGWEETRWLSRTEDPAVLAEVGAVLAAAVAASSPDGYVVREPGRIRRLIGERLPELDRVAGAAIGSAGERFYTWFRTRHAEYVAKTLGDILVYQRHGEQIRARIRSQIEAAVPGAGRSPETAVHLVGHSLGAVIALDLATAVDEPVWVSGLVTFGCQWPLIHVVDPRAGVEAYQGSPVSLPPTVGRWTNLWHPLDPLGFVAGRIFSGVEDIRVDYLFSEELYAHSVYWTRPELVAAMSQTFTRRP</sequence>
<evidence type="ECO:0000313" key="2">
    <source>
        <dbReference type="Proteomes" id="UP000249341"/>
    </source>
</evidence>
<comment type="caution">
    <text evidence="1">The sequence shown here is derived from an EMBL/GenBank/DDBJ whole genome shotgun (WGS) entry which is preliminary data.</text>
</comment>
<dbReference type="OrthoDB" id="145361at2"/>
<proteinExistence type="predicted"/>
<dbReference type="Proteomes" id="UP000249341">
    <property type="component" value="Unassembled WGS sequence"/>
</dbReference>
<evidence type="ECO:0000313" key="1">
    <source>
        <dbReference type="EMBL" id="RAK35768.1"/>
    </source>
</evidence>
<gene>
    <name evidence="1" type="ORF">B0I29_109242</name>
</gene>
<dbReference type="SUPFAM" id="SSF53474">
    <property type="entry name" value="alpha/beta-Hydrolases"/>
    <property type="match status" value="1"/>
</dbReference>
<evidence type="ECO:0008006" key="3">
    <source>
        <dbReference type="Google" id="ProtNLM"/>
    </source>
</evidence>
<dbReference type="EMBL" id="QLMJ01000009">
    <property type="protein sequence ID" value="RAK35768.1"/>
    <property type="molecule type" value="Genomic_DNA"/>
</dbReference>
<accession>A0A327ZBP8</accession>
<dbReference type="InterPro" id="IPR029058">
    <property type="entry name" value="AB_hydrolase_fold"/>
</dbReference>
<dbReference type="Gene3D" id="3.40.50.1820">
    <property type="entry name" value="alpha/beta hydrolase"/>
    <property type="match status" value="1"/>
</dbReference>
<dbReference type="AlphaFoldDB" id="A0A327ZBP8"/>
<reference evidence="1 2" key="1">
    <citation type="submission" date="2018-06" db="EMBL/GenBank/DDBJ databases">
        <title>Genomic Encyclopedia of Type Strains, Phase III (KMG-III): the genomes of soil and plant-associated and newly described type strains.</title>
        <authorList>
            <person name="Whitman W."/>
        </authorList>
    </citation>
    <scope>NUCLEOTIDE SEQUENCE [LARGE SCALE GENOMIC DNA]</scope>
    <source>
        <strain evidence="1 2">CGMCC 4.7090</strain>
    </source>
</reference>
<organism evidence="1 2">
    <name type="scientific">Actinoplanes lutulentus</name>
    <dbReference type="NCBI Taxonomy" id="1287878"/>
    <lineage>
        <taxon>Bacteria</taxon>
        <taxon>Bacillati</taxon>
        <taxon>Actinomycetota</taxon>
        <taxon>Actinomycetes</taxon>
        <taxon>Micromonosporales</taxon>
        <taxon>Micromonosporaceae</taxon>
        <taxon>Actinoplanes</taxon>
    </lineage>
</organism>
<protein>
    <recommendedName>
        <fullName evidence="3">Alpha/beta hydrolase family protein</fullName>
    </recommendedName>
</protein>
<keyword evidence="2" id="KW-1185">Reference proteome</keyword>